<keyword evidence="1" id="KW-0614">Plasmid</keyword>
<gene>
    <name evidence="1" type="ORF">ERICIII_04993</name>
</gene>
<name>A0A2L1UKB3_9BACL</name>
<dbReference type="AlphaFoldDB" id="A0A2L1UKB3"/>
<dbReference type="RefSeq" id="WP_077997756.1">
    <property type="nucleotide sequence ID" value="NZ_CP019658.1"/>
</dbReference>
<proteinExistence type="predicted"/>
<protein>
    <recommendedName>
        <fullName evidence="3">DNA-binding protein</fullName>
    </recommendedName>
</protein>
<dbReference type="GeneID" id="64221147"/>
<evidence type="ECO:0008006" key="3">
    <source>
        <dbReference type="Google" id="ProtNLM"/>
    </source>
</evidence>
<sequence>MQENTVLEFIGAVTFGKLLGVSHQNVHKSGIRALNPNYRGSFLQPDGVFEGRPIWLKDKAEAYAKHKKD</sequence>
<reference evidence="2" key="1">
    <citation type="submission" date="2017-02" db="EMBL/GenBank/DDBJ databases">
        <title>Delineation of Paenibacillus larvae strains originating from foulbrood outbreaks.</title>
        <authorList>
            <person name="Beims H."/>
            <person name="Bunk B."/>
            <person name="Sproeer C."/>
            <person name="Mohr K.I."/>
            <person name="Pradella S."/>
            <person name="Guenther G."/>
            <person name="Rohde M."/>
            <person name="von der Ohe W."/>
            <person name="Steinert M."/>
        </authorList>
    </citation>
    <scope>NUCLEOTIDE SEQUENCE [LARGE SCALE GENOMIC DNA]</scope>
    <source>
        <strain evidence="2">Eric_III</strain>
        <plasmid evidence="2">Plasmid unnamed3</plasmid>
    </source>
</reference>
<accession>A0A2L1UKB3</accession>
<dbReference type="Proteomes" id="UP000239833">
    <property type="component" value="Plasmid unnamed3"/>
</dbReference>
<geneLocation type="plasmid" evidence="1">
    <name>unnamed3</name>
</geneLocation>
<evidence type="ECO:0000313" key="1">
    <source>
        <dbReference type="EMBL" id="AVF28994.1"/>
    </source>
</evidence>
<evidence type="ECO:0000313" key="2">
    <source>
        <dbReference type="Proteomes" id="UP000239833"/>
    </source>
</evidence>
<dbReference type="EMBL" id="CP019658">
    <property type="protein sequence ID" value="AVF28994.1"/>
    <property type="molecule type" value="Genomic_DNA"/>
</dbReference>
<organism evidence="1 2">
    <name type="scientific">Paenibacillus larvae subsp. larvae</name>
    <dbReference type="NCBI Taxonomy" id="147375"/>
    <lineage>
        <taxon>Bacteria</taxon>
        <taxon>Bacillati</taxon>
        <taxon>Bacillota</taxon>
        <taxon>Bacilli</taxon>
        <taxon>Bacillales</taxon>
        <taxon>Paenibacillaceae</taxon>
        <taxon>Paenibacillus</taxon>
    </lineage>
</organism>